<sequence length="64" mass="7325">MRAITVADELSKDKGDKLVKIIKMVSGAMIDEYWGSLEFKFEKGNPLPHVPARESRVLYTRETK</sequence>
<gene>
    <name evidence="1" type="ORF">LCGC14_1232400</name>
</gene>
<comment type="caution">
    <text evidence="1">The sequence shown here is derived from an EMBL/GenBank/DDBJ whole genome shotgun (WGS) entry which is preliminary data.</text>
</comment>
<proteinExistence type="predicted"/>
<dbReference type="AlphaFoldDB" id="A0A0F9L887"/>
<accession>A0A0F9L887</accession>
<organism evidence="1">
    <name type="scientific">marine sediment metagenome</name>
    <dbReference type="NCBI Taxonomy" id="412755"/>
    <lineage>
        <taxon>unclassified sequences</taxon>
        <taxon>metagenomes</taxon>
        <taxon>ecological metagenomes</taxon>
    </lineage>
</organism>
<reference evidence="1" key="1">
    <citation type="journal article" date="2015" name="Nature">
        <title>Complex archaea that bridge the gap between prokaryotes and eukaryotes.</title>
        <authorList>
            <person name="Spang A."/>
            <person name="Saw J.H."/>
            <person name="Jorgensen S.L."/>
            <person name="Zaremba-Niedzwiedzka K."/>
            <person name="Martijn J."/>
            <person name="Lind A.E."/>
            <person name="van Eijk R."/>
            <person name="Schleper C."/>
            <person name="Guy L."/>
            <person name="Ettema T.J."/>
        </authorList>
    </citation>
    <scope>NUCLEOTIDE SEQUENCE</scope>
</reference>
<protein>
    <submittedName>
        <fullName evidence="1">Uncharacterized protein</fullName>
    </submittedName>
</protein>
<evidence type="ECO:0000313" key="1">
    <source>
        <dbReference type="EMBL" id="KKM91054.1"/>
    </source>
</evidence>
<dbReference type="EMBL" id="LAZR01006588">
    <property type="protein sequence ID" value="KKM91054.1"/>
    <property type="molecule type" value="Genomic_DNA"/>
</dbReference>
<name>A0A0F9L887_9ZZZZ</name>